<evidence type="ECO:0000256" key="10">
    <source>
        <dbReference type="ARBA" id="ARBA00023065"/>
    </source>
</evidence>
<comment type="similarity">
    <text evidence="2">Belongs to the ferric reductase (FRE) family.</text>
</comment>
<evidence type="ECO:0000256" key="13">
    <source>
        <dbReference type="SAM" id="MobiDB-lite"/>
    </source>
</evidence>
<dbReference type="Pfam" id="PF08030">
    <property type="entry name" value="NAD_binding_6"/>
    <property type="match status" value="1"/>
</dbReference>
<dbReference type="InterPro" id="IPR017938">
    <property type="entry name" value="Riboflavin_synthase-like_b-brl"/>
</dbReference>
<dbReference type="SFLD" id="SFLDS00052">
    <property type="entry name" value="Ferric_Reductase_Domain"/>
    <property type="match status" value="1"/>
</dbReference>
<dbReference type="Gene3D" id="3.40.50.80">
    <property type="entry name" value="Nucleotide-binding domain of ferredoxin-NADP reductase (FNR) module"/>
    <property type="match status" value="1"/>
</dbReference>
<feature type="transmembrane region" description="Helical" evidence="14">
    <location>
        <begin position="33"/>
        <end position="55"/>
    </location>
</feature>
<keyword evidence="10" id="KW-0406">Ion transport</keyword>
<evidence type="ECO:0000256" key="6">
    <source>
        <dbReference type="ARBA" id="ARBA00022692"/>
    </source>
</evidence>
<feature type="domain" description="FAD-binding FR-type" evidence="15">
    <location>
        <begin position="170"/>
        <end position="294"/>
    </location>
</feature>
<evidence type="ECO:0000256" key="14">
    <source>
        <dbReference type="SAM" id="Phobius"/>
    </source>
</evidence>
<evidence type="ECO:0000313" key="16">
    <source>
        <dbReference type="EMBL" id="THV08232.1"/>
    </source>
</evidence>
<gene>
    <name evidence="16" type="ORF">K435DRAFT_4330</name>
</gene>
<keyword evidence="11 14" id="KW-0472">Membrane</keyword>
<dbReference type="SUPFAM" id="SSF52343">
    <property type="entry name" value="Ferredoxin reductase-like, C-terminal NADP-linked domain"/>
    <property type="match status" value="1"/>
</dbReference>
<keyword evidence="5" id="KW-1003">Cell membrane</keyword>
<dbReference type="EC" id="1.16.1.9" evidence="3"/>
<organism evidence="16 17">
    <name type="scientific">Dendrothele bispora (strain CBS 962.96)</name>
    <dbReference type="NCBI Taxonomy" id="1314807"/>
    <lineage>
        <taxon>Eukaryota</taxon>
        <taxon>Fungi</taxon>
        <taxon>Dikarya</taxon>
        <taxon>Basidiomycota</taxon>
        <taxon>Agaricomycotina</taxon>
        <taxon>Agaricomycetes</taxon>
        <taxon>Agaricomycetidae</taxon>
        <taxon>Agaricales</taxon>
        <taxon>Agaricales incertae sedis</taxon>
        <taxon>Dendrothele</taxon>
    </lineage>
</organism>
<dbReference type="GO" id="GO:0015677">
    <property type="term" value="P:copper ion import"/>
    <property type="evidence" value="ECO:0007669"/>
    <property type="project" value="TreeGrafter"/>
</dbReference>
<dbReference type="Proteomes" id="UP000297245">
    <property type="component" value="Unassembled WGS sequence"/>
</dbReference>
<dbReference type="PANTHER" id="PTHR32361:SF23">
    <property type="entry name" value="FERRIC-CHELATE REDUCTASE"/>
    <property type="match status" value="1"/>
</dbReference>
<evidence type="ECO:0000259" key="15">
    <source>
        <dbReference type="PROSITE" id="PS51384"/>
    </source>
</evidence>
<dbReference type="InterPro" id="IPR013121">
    <property type="entry name" value="Fe_red_NAD-bd_6"/>
</dbReference>
<reference evidence="16 17" key="1">
    <citation type="journal article" date="2019" name="Nat. Ecol. Evol.">
        <title>Megaphylogeny resolves global patterns of mushroom evolution.</title>
        <authorList>
            <person name="Varga T."/>
            <person name="Krizsan K."/>
            <person name="Foldi C."/>
            <person name="Dima B."/>
            <person name="Sanchez-Garcia M."/>
            <person name="Sanchez-Ramirez S."/>
            <person name="Szollosi G.J."/>
            <person name="Szarkandi J.G."/>
            <person name="Papp V."/>
            <person name="Albert L."/>
            <person name="Andreopoulos W."/>
            <person name="Angelini C."/>
            <person name="Antonin V."/>
            <person name="Barry K.W."/>
            <person name="Bougher N.L."/>
            <person name="Buchanan P."/>
            <person name="Buyck B."/>
            <person name="Bense V."/>
            <person name="Catcheside P."/>
            <person name="Chovatia M."/>
            <person name="Cooper J."/>
            <person name="Damon W."/>
            <person name="Desjardin D."/>
            <person name="Finy P."/>
            <person name="Geml J."/>
            <person name="Haridas S."/>
            <person name="Hughes K."/>
            <person name="Justo A."/>
            <person name="Karasinski D."/>
            <person name="Kautmanova I."/>
            <person name="Kiss B."/>
            <person name="Kocsube S."/>
            <person name="Kotiranta H."/>
            <person name="LaButti K.M."/>
            <person name="Lechner B.E."/>
            <person name="Liimatainen K."/>
            <person name="Lipzen A."/>
            <person name="Lukacs Z."/>
            <person name="Mihaltcheva S."/>
            <person name="Morgado L.N."/>
            <person name="Niskanen T."/>
            <person name="Noordeloos M.E."/>
            <person name="Ohm R.A."/>
            <person name="Ortiz-Santana B."/>
            <person name="Ovrebo C."/>
            <person name="Racz N."/>
            <person name="Riley R."/>
            <person name="Savchenko A."/>
            <person name="Shiryaev A."/>
            <person name="Soop K."/>
            <person name="Spirin V."/>
            <person name="Szebenyi C."/>
            <person name="Tomsovsky M."/>
            <person name="Tulloss R.E."/>
            <person name="Uehling J."/>
            <person name="Grigoriev I.V."/>
            <person name="Vagvolgyi C."/>
            <person name="Papp T."/>
            <person name="Martin F.M."/>
            <person name="Miettinen O."/>
            <person name="Hibbett D.S."/>
            <person name="Nagy L.G."/>
        </authorList>
    </citation>
    <scope>NUCLEOTIDE SEQUENCE [LARGE SCALE GENOMIC DNA]</scope>
    <source>
        <strain evidence="16 17">CBS 962.96</strain>
    </source>
</reference>
<feature type="transmembrane region" description="Helical" evidence="14">
    <location>
        <begin position="138"/>
        <end position="157"/>
    </location>
</feature>
<dbReference type="InterPro" id="IPR013112">
    <property type="entry name" value="FAD-bd_8"/>
</dbReference>
<sequence>MWTFLMGLTLSVRPYYWPDPLMGHSPPIATRSGWISIGIMPFMIAFSTKINWVGLLTDTSHEKLQVFHRWTALFMYITSLVHTFPYIIDRIRDGTMEINWSTGTFYWTGVAALIPQTWLIFMSWGPIRNRYYEFFKKLHLLAAVVFMAFLFIHVNGMLNSWDYFAATFALYFLSFLVRNLKALYNSSFGLGHPASLQTLPDNMLKANITTPSRIKWAAGQHFIIRFLGLGAHTFSSHPFTVASIPATDGGKNDLELIFAVREGITKRLRDTIEGKPSKVFRVWVDGPYGGPPVSVSRYDHVYLMAGGSGVTFTLSLLRDLVRRMSNEEKIRCRHIEFILAVKSTDTLSWMDDDLVVARNHGIIIRLYVTQDPRAYDLKTGGSDVESLGDKSKEAASHTTSLGRPNIPAIVHQACRTEIGSIAIAACGPESFLYDLRTAVADCQLAIADGYGTCNDLYLHTETYKYVVYPFLSPSWLMYANL</sequence>
<dbReference type="InterPro" id="IPR017927">
    <property type="entry name" value="FAD-bd_FR_type"/>
</dbReference>
<dbReference type="InterPro" id="IPR039261">
    <property type="entry name" value="FNR_nucleotide-bd"/>
</dbReference>
<feature type="region of interest" description="Disordered" evidence="13">
    <location>
        <begin position="381"/>
        <end position="400"/>
    </location>
</feature>
<evidence type="ECO:0000256" key="4">
    <source>
        <dbReference type="ARBA" id="ARBA00022448"/>
    </source>
</evidence>
<dbReference type="EMBL" id="ML179035">
    <property type="protein sequence ID" value="THV08232.1"/>
    <property type="molecule type" value="Genomic_DNA"/>
</dbReference>
<dbReference type="AlphaFoldDB" id="A0A4S8MYI2"/>
<keyword evidence="9" id="KW-0560">Oxidoreductase</keyword>
<dbReference type="InterPro" id="IPR013130">
    <property type="entry name" value="Fe3_Rdtase_TM_dom"/>
</dbReference>
<evidence type="ECO:0000256" key="3">
    <source>
        <dbReference type="ARBA" id="ARBA00012668"/>
    </source>
</evidence>
<dbReference type="GO" id="GO:0006826">
    <property type="term" value="P:iron ion transport"/>
    <property type="evidence" value="ECO:0007669"/>
    <property type="project" value="UniProtKB-ARBA"/>
</dbReference>
<evidence type="ECO:0000256" key="1">
    <source>
        <dbReference type="ARBA" id="ARBA00004651"/>
    </source>
</evidence>
<evidence type="ECO:0000256" key="11">
    <source>
        <dbReference type="ARBA" id="ARBA00023136"/>
    </source>
</evidence>
<dbReference type="CDD" id="cd06186">
    <property type="entry name" value="NOX_Duox_like_FAD_NADP"/>
    <property type="match status" value="1"/>
</dbReference>
<dbReference type="SUPFAM" id="SSF63380">
    <property type="entry name" value="Riboflavin synthase domain-like"/>
    <property type="match status" value="1"/>
</dbReference>
<dbReference type="PROSITE" id="PS51384">
    <property type="entry name" value="FAD_FR"/>
    <property type="match status" value="1"/>
</dbReference>
<name>A0A4S8MYI2_DENBC</name>
<keyword evidence="4" id="KW-0813">Transport</keyword>
<dbReference type="GO" id="GO:0006879">
    <property type="term" value="P:intracellular iron ion homeostasis"/>
    <property type="evidence" value="ECO:0007669"/>
    <property type="project" value="TreeGrafter"/>
</dbReference>
<keyword evidence="17" id="KW-1185">Reference proteome</keyword>
<dbReference type="PANTHER" id="PTHR32361">
    <property type="entry name" value="FERRIC/CUPRIC REDUCTASE TRANSMEMBRANE COMPONENT"/>
    <property type="match status" value="1"/>
</dbReference>
<dbReference type="SFLD" id="SFLDG01168">
    <property type="entry name" value="Ferric_reductase_subgroup_(FRE"/>
    <property type="match status" value="1"/>
</dbReference>
<dbReference type="GO" id="GO:0052851">
    <property type="term" value="F:ferric-chelate reductase (NADPH) activity"/>
    <property type="evidence" value="ECO:0007669"/>
    <property type="project" value="UniProtKB-EC"/>
</dbReference>
<evidence type="ECO:0000256" key="2">
    <source>
        <dbReference type="ARBA" id="ARBA00006278"/>
    </source>
</evidence>
<keyword evidence="7" id="KW-0249">Electron transport</keyword>
<feature type="transmembrane region" description="Helical" evidence="14">
    <location>
        <begin position="67"/>
        <end position="88"/>
    </location>
</feature>
<dbReference type="OrthoDB" id="17725at2759"/>
<dbReference type="Pfam" id="PF08022">
    <property type="entry name" value="FAD_binding_8"/>
    <property type="match status" value="1"/>
</dbReference>
<evidence type="ECO:0000256" key="5">
    <source>
        <dbReference type="ARBA" id="ARBA00022475"/>
    </source>
</evidence>
<keyword evidence="6 14" id="KW-0812">Transmembrane</keyword>
<proteinExistence type="inferred from homology"/>
<dbReference type="GO" id="GO:0005886">
    <property type="term" value="C:plasma membrane"/>
    <property type="evidence" value="ECO:0007669"/>
    <property type="project" value="UniProtKB-SubCell"/>
</dbReference>
<protein>
    <recommendedName>
        <fullName evidence="3">ferric-chelate reductase (NADPH)</fullName>
        <ecNumber evidence="3">1.16.1.9</ecNumber>
    </recommendedName>
</protein>
<comment type="catalytic activity">
    <reaction evidence="12">
        <text>2 a Fe(II)-siderophore + NADP(+) + H(+) = 2 a Fe(III)-siderophore + NADPH</text>
        <dbReference type="Rhea" id="RHEA:28795"/>
        <dbReference type="Rhea" id="RHEA-COMP:11342"/>
        <dbReference type="Rhea" id="RHEA-COMP:11344"/>
        <dbReference type="ChEBI" id="CHEBI:15378"/>
        <dbReference type="ChEBI" id="CHEBI:29033"/>
        <dbReference type="ChEBI" id="CHEBI:29034"/>
        <dbReference type="ChEBI" id="CHEBI:57783"/>
        <dbReference type="ChEBI" id="CHEBI:58349"/>
        <dbReference type="EC" id="1.16.1.9"/>
    </reaction>
</comment>
<dbReference type="Pfam" id="PF01794">
    <property type="entry name" value="Ferric_reduct"/>
    <property type="match status" value="1"/>
</dbReference>
<evidence type="ECO:0000256" key="9">
    <source>
        <dbReference type="ARBA" id="ARBA00023002"/>
    </source>
</evidence>
<feature type="transmembrane region" description="Helical" evidence="14">
    <location>
        <begin position="104"/>
        <end position="126"/>
    </location>
</feature>
<comment type="subcellular location">
    <subcellularLocation>
        <location evidence="1">Cell membrane</location>
        <topology evidence="1">Multi-pass membrane protein</topology>
    </subcellularLocation>
</comment>
<evidence type="ECO:0000256" key="8">
    <source>
        <dbReference type="ARBA" id="ARBA00022989"/>
    </source>
</evidence>
<evidence type="ECO:0000256" key="12">
    <source>
        <dbReference type="ARBA" id="ARBA00048483"/>
    </source>
</evidence>
<evidence type="ECO:0000313" key="17">
    <source>
        <dbReference type="Proteomes" id="UP000297245"/>
    </source>
</evidence>
<evidence type="ECO:0000256" key="7">
    <source>
        <dbReference type="ARBA" id="ARBA00022982"/>
    </source>
</evidence>
<dbReference type="InterPro" id="IPR051410">
    <property type="entry name" value="Ferric/Cupric_Reductase"/>
</dbReference>
<keyword evidence="8 14" id="KW-1133">Transmembrane helix</keyword>
<accession>A0A4S8MYI2</accession>